<dbReference type="GO" id="GO:0032675">
    <property type="term" value="P:regulation of interleukin-6 production"/>
    <property type="evidence" value="ECO:0007669"/>
    <property type="project" value="TreeGrafter"/>
</dbReference>
<evidence type="ECO:0000256" key="3">
    <source>
        <dbReference type="ARBA" id="ARBA00022737"/>
    </source>
</evidence>
<reference evidence="6 7" key="1">
    <citation type="submission" date="2018-03" db="EMBL/GenBank/DDBJ databases">
        <title>Draft genome sequence of Rohu Carp (Labeo rohita).</title>
        <authorList>
            <person name="Das P."/>
            <person name="Kushwaha B."/>
            <person name="Joshi C.G."/>
            <person name="Kumar D."/>
            <person name="Nagpure N.S."/>
            <person name="Sahoo L."/>
            <person name="Das S.P."/>
            <person name="Bit A."/>
            <person name="Patnaik S."/>
            <person name="Meher P.K."/>
            <person name="Jayasankar P."/>
            <person name="Koringa P.G."/>
            <person name="Patel N.V."/>
            <person name="Hinsu A.T."/>
            <person name="Kumar R."/>
            <person name="Pandey M."/>
            <person name="Agarwal S."/>
            <person name="Srivastava S."/>
            <person name="Singh M."/>
            <person name="Iquebal M.A."/>
            <person name="Jaiswal S."/>
            <person name="Angadi U.B."/>
            <person name="Kumar N."/>
            <person name="Raza M."/>
            <person name="Shah T.M."/>
            <person name="Rai A."/>
            <person name="Jena J.K."/>
        </authorList>
    </citation>
    <scope>NUCLEOTIDE SEQUENCE [LARGE SCALE GENOMIC DNA]</scope>
    <source>
        <strain evidence="6">DASCIFA01</strain>
        <tissue evidence="6">Testis</tissue>
    </source>
</reference>
<organism evidence="6 7">
    <name type="scientific">Labeo rohita</name>
    <name type="common">Indian major carp</name>
    <name type="synonym">Cyprinus rohita</name>
    <dbReference type="NCBI Taxonomy" id="84645"/>
    <lineage>
        <taxon>Eukaryota</taxon>
        <taxon>Metazoa</taxon>
        <taxon>Chordata</taxon>
        <taxon>Craniata</taxon>
        <taxon>Vertebrata</taxon>
        <taxon>Euteleostomi</taxon>
        <taxon>Actinopterygii</taxon>
        <taxon>Neopterygii</taxon>
        <taxon>Teleostei</taxon>
        <taxon>Ostariophysi</taxon>
        <taxon>Cypriniformes</taxon>
        <taxon>Cyprinidae</taxon>
        <taxon>Labeoninae</taxon>
        <taxon>Labeonini</taxon>
        <taxon>Labeo</taxon>
    </lineage>
</organism>
<keyword evidence="3" id="KW-0677">Repeat</keyword>
<feature type="compositionally biased region" description="Basic and acidic residues" evidence="5">
    <location>
        <begin position="75"/>
        <end position="84"/>
    </location>
</feature>
<evidence type="ECO:0000313" key="6">
    <source>
        <dbReference type="EMBL" id="RXN09701.1"/>
    </source>
</evidence>
<dbReference type="GO" id="GO:0045742">
    <property type="term" value="P:positive regulation of epidermal growth factor receptor signaling pathway"/>
    <property type="evidence" value="ECO:0007669"/>
    <property type="project" value="TreeGrafter"/>
</dbReference>
<feature type="region of interest" description="Disordered" evidence="5">
    <location>
        <begin position="75"/>
        <end position="110"/>
    </location>
</feature>
<name>A0A498LNR5_LABRO</name>
<evidence type="ECO:0000256" key="1">
    <source>
        <dbReference type="ARBA" id="ARBA00004496"/>
    </source>
</evidence>
<evidence type="ECO:0000313" key="7">
    <source>
        <dbReference type="Proteomes" id="UP000290572"/>
    </source>
</evidence>
<proteinExistence type="predicted"/>
<comment type="subcellular location">
    <subcellularLocation>
        <location evidence="1">Cytoplasm</location>
    </subcellularLocation>
</comment>
<evidence type="ECO:0000256" key="2">
    <source>
        <dbReference type="ARBA" id="ARBA00022490"/>
    </source>
</evidence>
<dbReference type="GO" id="GO:0045893">
    <property type="term" value="P:positive regulation of DNA-templated transcription"/>
    <property type="evidence" value="ECO:0007669"/>
    <property type="project" value="TreeGrafter"/>
</dbReference>
<keyword evidence="4" id="KW-0175">Coiled coil</keyword>
<dbReference type="Proteomes" id="UP000290572">
    <property type="component" value="Unassembled WGS sequence"/>
</dbReference>
<dbReference type="GO" id="GO:0032757">
    <property type="term" value="P:positive regulation of interleukin-8 production"/>
    <property type="evidence" value="ECO:0007669"/>
    <property type="project" value="TreeGrafter"/>
</dbReference>
<dbReference type="PANTHER" id="PTHR14338">
    <property type="entry name" value="ACTIN FILAMENT-ASSOCIATED PROTEIN 1 FAMILY MEMBER"/>
    <property type="match status" value="1"/>
</dbReference>
<dbReference type="GO" id="GO:0007346">
    <property type="term" value="P:regulation of mitotic cell cycle"/>
    <property type="evidence" value="ECO:0007669"/>
    <property type="project" value="TreeGrafter"/>
</dbReference>
<gene>
    <name evidence="6" type="ORF">ROHU_031368</name>
</gene>
<dbReference type="GO" id="GO:0005829">
    <property type="term" value="C:cytosol"/>
    <property type="evidence" value="ECO:0007669"/>
    <property type="project" value="TreeGrafter"/>
</dbReference>
<comment type="caution">
    <text evidence="6">The sequence shown here is derived from an EMBL/GenBank/DDBJ whole genome shotgun (WGS) entry which is preliminary data.</text>
</comment>
<evidence type="ECO:0000256" key="4">
    <source>
        <dbReference type="ARBA" id="ARBA00023054"/>
    </source>
</evidence>
<dbReference type="EMBL" id="QBIY01013255">
    <property type="protein sequence ID" value="RXN09701.1"/>
    <property type="molecule type" value="Genomic_DNA"/>
</dbReference>
<protein>
    <submittedName>
        <fullName evidence="6">Actin filament-associated 1-like 2</fullName>
    </submittedName>
</protein>
<keyword evidence="7" id="KW-1185">Reference proteome</keyword>
<accession>A0A498LNR5</accession>
<keyword evidence="2" id="KW-0963">Cytoplasm</keyword>
<dbReference type="PANTHER" id="PTHR14338:SF4">
    <property type="entry name" value="ACTIN FILAMENT-ASSOCIATED PROTEIN 1-LIKE 2"/>
    <property type="match status" value="1"/>
</dbReference>
<dbReference type="GO" id="GO:0006954">
    <property type="term" value="P:inflammatory response"/>
    <property type="evidence" value="ECO:0007669"/>
    <property type="project" value="TreeGrafter"/>
</dbReference>
<evidence type="ECO:0000256" key="5">
    <source>
        <dbReference type="SAM" id="MobiDB-lite"/>
    </source>
</evidence>
<dbReference type="GO" id="GO:0017124">
    <property type="term" value="F:SH3 domain binding"/>
    <property type="evidence" value="ECO:0007669"/>
    <property type="project" value="TreeGrafter"/>
</dbReference>
<dbReference type="AlphaFoldDB" id="A0A498LNR5"/>
<dbReference type="InterPro" id="IPR030113">
    <property type="entry name" value="AFAP"/>
</dbReference>
<sequence>MDKHKVLEQLLEQLQRFLKILDGEKLSGNATVQKGLLTELLQSYKSSNGGDEEYIYMNKVIVTCQNQDKTDRDYRLEANGEPGRHINFKNPPEPPPPRPVSDSFQLVIEK</sequence>
<dbReference type="GO" id="GO:0042169">
    <property type="term" value="F:SH2 domain binding"/>
    <property type="evidence" value="ECO:0007669"/>
    <property type="project" value="TreeGrafter"/>
</dbReference>